<dbReference type="InterPro" id="IPR044068">
    <property type="entry name" value="CB"/>
</dbReference>
<dbReference type="GO" id="GO:0003677">
    <property type="term" value="F:DNA binding"/>
    <property type="evidence" value="ECO:0007669"/>
    <property type="project" value="UniProtKB-UniRule"/>
</dbReference>
<accession>A0ABD5UDV1</accession>
<dbReference type="InterPro" id="IPR002104">
    <property type="entry name" value="Integrase_catalytic"/>
</dbReference>
<organism evidence="6 7">
    <name type="scientific">Halorubrum trueperi</name>
    <dbReference type="NCBI Taxonomy" id="2004704"/>
    <lineage>
        <taxon>Archaea</taxon>
        <taxon>Methanobacteriati</taxon>
        <taxon>Methanobacteriota</taxon>
        <taxon>Stenosarchaea group</taxon>
        <taxon>Halobacteria</taxon>
        <taxon>Halobacteriales</taxon>
        <taxon>Haloferacaceae</taxon>
        <taxon>Halorubrum</taxon>
    </lineage>
</organism>
<evidence type="ECO:0000259" key="5">
    <source>
        <dbReference type="PROSITE" id="PS51900"/>
    </source>
</evidence>
<evidence type="ECO:0000256" key="1">
    <source>
        <dbReference type="ARBA" id="ARBA00023125"/>
    </source>
</evidence>
<keyword evidence="7" id="KW-1185">Reference proteome</keyword>
<feature type="domain" description="Core-binding (CB)" evidence="5">
    <location>
        <begin position="30"/>
        <end position="121"/>
    </location>
</feature>
<keyword evidence="2" id="KW-0233">DNA recombination</keyword>
<sequence length="364" mass="42823">MSNRDRVESIVLIYEPVEERLNQRELVAYKSHREKLIRWLATQGKDPDKLQGYAKDTYQNYSNGICKFHRYVWDEDNSFTLELTHSQAENYLRELILSDEYSSSHLHNTKLALKAYFRFNNNEWDPDITVPSNSGAKQPKDFVSEKERKALREAVLEYGSVPAYAALSPDKRKEWKRELARRFGKPTNEIGQEDWKKANGYKYVSISYASLDAGLRPIEVGRAKPSWVDLENCALRIPAKDSSKNEDNWIVSLRSDTTEYLKQWLEERRIYDKYEDSDRLWLTRHRNPYTGKSLRVLLDNLREIAGIEREFSWYAIRHSTGTYMAQQEGLAAAQSQLRHLREETTMKYDNVSTERRQEALERMG</sequence>
<evidence type="ECO:0000313" key="6">
    <source>
        <dbReference type="EMBL" id="MFC6887594.1"/>
    </source>
</evidence>
<dbReference type="PROSITE" id="PS51898">
    <property type="entry name" value="TYR_RECOMBINASE"/>
    <property type="match status" value="1"/>
</dbReference>
<dbReference type="Proteomes" id="UP001596333">
    <property type="component" value="Unassembled WGS sequence"/>
</dbReference>
<dbReference type="Gene3D" id="1.10.150.130">
    <property type="match status" value="1"/>
</dbReference>
<dbReference type="CDD" id="cd00397">
    <property type="entry name" value="DNA_BRE_C"/>
    <property type="match status" value="1"/>
</dbReference>
<evidence type="ECO:0000313" key="7">
    <source>
        <dbReference type="Proteomes" id="UP001596333"/>
    </source>
</evidence>
<feature type="domain" description="Tyr recombinase" evidence="4">
    <location>
        <begin position="162"/>
        <end position="361"/>
    </location>
</feature>
<dbReference type="InterPro" id="IPR010998">
    <property type="entry name" value="Integrase_recombinase_N"/>
</dbReference>
<gene>
    <name evidence="6" type="ORF">ACFQEY_00790</name>
</gene>
<dbReference type="SUPFAM" id="SSF56349">
    <property type="entry name" value="DNA breaking-rejoining enzymes"/>
    <property type="match status" value="1"/>
</dbReference>
<dbReference type="Gene3D" id="1.10.443.10">
    <property type="entry name" value="Intergrase catalytic core"/>
    <property type="match status" value="1"/>
</dbReference>
<proteinExistence type="predicted"/>
<evidence type="ECO:0000256" key="2">
    <source>
        <dbReference type="ARBA" id="ARBA00023172"/>
    </source>
</evidence>
<dbReference type="Pfam" id="PF00589">
    <property type="entry name" value="Phage_integrase"/>
    <property type="match status" value="1"/>
</dbReference>
<keyword evidence="1 3" id="KW-0238">DNA-binding</keyword>
<evidence type="ECO:0000256" key="3">
    <source>
        <dbReference type="PROSITE-ProRule" id="PRU01248"/>
    </source>
</evidence>
<comment type="caution">
    <text evidence="6">The sequence shown here is derived from an EMBL/GenBank/DDBJ whole genome shotgun (WGS) entry which is preliminary data.</text>
</comment>
<dbReference type="RefSeq" id="WP_379763810.1">
    <property type="nucleotide sequence ID" value="NZ_JBHSXI010000001.1"/>
</dbReference>
<dbReference type="EMBL" id="JBHSXI010000001">
    <property type="protein sequence ID" value="MFC6887594.1"/>
    <property type="molecule type" value="Genomic_DNA"/>
</dbReference>
<dbReference type="GO" id="GO:0006310">
    <property type="term" value="P:DNA recombination"/>
    <property type="evidence" value="ECO:0007669"/>
    <property type="project" value="UniProtKB-KW"/>
</dbReference>
<dbReference type="PROSITE" id="PS51900">
    <property type="entry name" value="CB"/>
    <property type="match status" value="1"/>
</dbReference>
<reference evidence="6 7" key="1">
    <citation type="journal article" date="2019" name="Int. J. Syst. Evol. Microbiol.">
        <title>The Global Catalogue of Microorganisms (GCM) 10K type strain sequencing project: providing services to taxonomists for standard genome sequencing and annotation.</title>
        <authorList>
            <consortium name="The Broad Institute Genomics Platform"/>
            <consortium name="The Broad Institute Genome Sequencing Center for Infectious Disease"/>
            <person name="Wu L."/>
            <person name="Ma J."/>
        </authorList>
    </citation>
    <scope>NUCLEOTIDE SEQUENCE [LARGE SCALE GENOMIC DNA]</scope>
    <source>
        <strain evidence="6 7">Y73</strain>
    </source>
</reference>
<dbReference type="InterPro" id="IPR013762">
    <property type="entry name" value="Integrase-like_cat_sf"/>
</dbReference>
<name>A0ABD5UDV1_9EURY</name>
<dbReference type="AlphaFoldDB" id="A0ABD5UDV1"/>
<evidence type="ECO:0000259" key="4">
    <source>
        <dbReference type="PROSITE" id="PS51898"/>
    </source>
</evidence>
<dbReference type="InterPro" id="IPR011010">
    <property type="entry name" value="DNA_brk_join_enz"/>
</dbReference>
<protein>
    <submittedName>
        <fullName evidence="6">Tyrosine-type recombinase/integrase</fullName>
    </submittedName>
</protein>